<feature type="non-terminal residue" evidence="1">
    <location>
        <position position="1"/>
    </location>
</feature>
<keyword evidence="3" id="KW-1185">Reference proteome</keyword>
<dbReference type="AlphaFoldDB" id="A0A180GQD7"/>
<evidence type="ECO:0000313" key="3">
    <source>
        <dbReference type="Proteomes" id="UP000005240"/>
    </source>
</evidence>
<accession>A0A180GQD7</accession>
<dbReference type="EnsemblFungi" id="PTTG_10094-t43_1">
    <property type="protein sequence ID" value="PTTG_10094-t43_1-p1"/>
    <property type="gene ID" value="PTTG_10094"/>
</dbReference>
<gene>
    <name evidence="1" type="ORF">PTTG_10094</name>
</gene>
<dbReference type="EMBL" id="ADAS02000036">
    <property type="protein sequence ID" value="OAV94761.1"/>
    <property type="molecule type" value="Genomic_DNA"/>
</dbReference>
<name>A0A180GQD7_PUCT1</name>
<proteinExistence type="predicted"/>
<protein>
    <submittedName>
        <fullName evidence="1 2">Uncharacterized protein</fullName>
    </submittedName>
</protein>
<reference evidence="2 3" key="3">
    <citation type="journal article" date="2017" name="G3 (Bethesda)">
        <title>Comparative analysis highlights variable genome content of wheat rusts and divergence of the mating loci.</title>
        <authorList>
            <person name="Cuomo C.A."/>
            <person name="Bakkeren G."/>
            <person name="Khalil H.B."/>
            <person name="Panwar V."/>
            <person name="Joly D."/>
            <person name="Linning R."/>
            <person name="Sakthikumar S."/>
            <person name="Song X."/>
            <person name="Adiconis X."/>
            <person name="Fan L."/>
            <person name="Goldberg J.M."/>
            <person name="Levin J.Z."/>
            <person name="Young S."/>
            <person name="Zeng Q."/>
            <person name="Anikster Y."/>
            <person name="Bruce M."/>
            <person name="Wang M."/>
            <person name="Yin C."/>
            <person name="McCallum B."/>
            <person name="Szabo L.J."/>
            <person name="Hulbert S."/>
            <person name="Chen X."/>
            <person name="Fellers J.P."/>
        </authorList>
    </citation>
    <scope>NUCLEOTIDE SEQUENCE</scope>
    <source>
        <strain evidence="3">Isolate 1-1 / race 1 (BBBD)</strain>
        <strain evidence="2">isolate 1-1 / race 1 (BBBD)</strain>
    </source>
</reference>
<evidence type="ECO:0000313" key="1">
    <source>
        <dbReference type="EMBL" id="OAV94761.1"/>
    </source>
</evidence>
<organism evidence="1">
    <name type="scientific">Puccinia triticina (isolate 1-1 / race 1 (BBBD))</name>
    <name type="common">Brown leaf rust fungus</name>
    <dbReference type="NCBI Taxonomy" id="630390"/>
    <lineage>
        <taxon>Eukaryota</taxon>
        <taxon>Fungi</taxon>
        <taxon>Dikarya</taxon>
        <taxon>Basidiomycota</taxon>
        <taxon>Pucciniomycotina</taxon>
        <taxon>Pucciniomycetes</taxon>
        <taxon>Pucciniales</taxon>
        <taxon>Pucciniaceae</taxon>
        <taxon>Puccinia</taxon>
    </lineage>
</organism>
<reference evidence="1" key="2">
    <citation type="submission" date="2016-05" db="EMBL/GenBank/DDBJ databases">
        <title>Comparative analysis highlights variable genome content of wheat rusts and divergence of the mating loci.</title>
        <authorList>
            <person name="Cuomo C.A."/>
            <person name="Bakkeren G."/>
            <person name="Szabo L."/>
            <person name="Khalil H."/>
            <person name="Joly D."/>
            <person name="Goldberg J."/>
            <person name="Young S."/>
            <person name="Zeng Q."/>
            <person name="Fellers J."/>
        </authorList>
    </citation>
    <scope>NUCLEOTIDE SEQUENCE [LARGE SCALE GENOMIC DNA]</scope>
    <source>
        <strain evidence="1">1-1 BBBD Race 1</strain>
    </source>
</reference>
<dbReference type="Proteomes" id="UP000005240">
    <property type="component" value="Unassembled WGS sequence"/>
</dbReference>
<reference evidence="2" key="4">
    <citation type="submission" date="2025-05" db="UniProtKB">
        <authorList>
            <consortium name="EnsemblFungi"/>
        </authorList>
    </citation>
    <scope>IDENTIFICATION</scope>
    <source>
        <strain evidence="2">isolate 1-1 / race 1 (BBBD)</strain>
    </source>
</reference>
<evidence type="ECO:0000313" key="2">
    <source>
        <dbReference type="EnsemblFungi" id="PTTG_10094-t43_1-p1"/>
    </source>
</evidence>
<sequence length="76" mass="8629">NSSRLPSTSTRRAAKSVAITQRLATALDFCRPSHHPIDLYPAPHRNHPNVLTFKLRHHPSTQRMANYQLALPRHGN</sequence>
<dbReference type="VEuPathDB" id="FungiDB:PTTG_10094"/>
<reference evidence="1" key="1">
    <citation type="submission" date="2009-11" db="EMBL/GenBank/DDBJ databases">
        <authorList>
            <consortium name="The Broad Institute Genome Sequencing Platform"/>
            <person name="Ward D."/>
            <person name="Feldgarden M."/>
            <person name="Earl A."/>
            <person name="Young S.K."/>
            <person name="Zeng Q."/>
            <person name="Koehrsen M."/>
            <person name="Alvarado L."/>
            <person name="Berlin A."/>
            <person name="Bochicchio J."/>
            <person name="Borenstein D."/>
            <person name="Chapman S.B."/>
            <person name="Chen Z."/>
            <person name="Engels R."/>
            <person name="Freedman E."/>
            <person name="Gellesch M."/>
            <person name="Goldberg J."/>
            <person name="Griggs A."/>
            <person name="Gujja S."/>
            <person name="Heilman E."/>
            <person name="Heiman D."/>
            <person name="Hepburn T."/>
            <person name="Howarth C."/>
            <person name="Jen D."/>
            <person name="Larson L."/>
            <person name="Lewis B."/>
            <person name="Mehta T."/>
            <person name="Park D."/>
            <person name="Pearson M."/>
            <person name="Roberts A."/>
            <person name="Saif S."/>
            <person name="Shea T."/>
            <person name="Shenoy N."/>
            <person name="Sisk P."/>
            <person name="Stolte C."/>
            <person name="Sykes S."/>
            <person name="Thomson T."/>
            <person name="Walk T."/>
            <person name="White J."/>
            <person name="Yandava C."/>
            <person name="Izard J."/>
            <person name="Baranova O.V."/>
            <person name="Blanton J.M."/>
            <person name="Tanner A.C."/>
            <person name="Dewhirst F.E."/>
            <person name="Haas B."/>
            <person name="Nusbaum C."/>
            <person name="Birren B."/>
        </authorList>
    </citation>
    <scope>NUCLEOTIDE SEQUENCE [LARGE SCALE GENOMIC DNA]</scope>
    <source>
        <strain evidence="1">1-1 BBBD Race 1</strain>
    </source>
</reference>
<feature type="non-terminal residue" evidence="1">
    <location>
        <position position="76"/>
    </location>
</feature>